<evidence type="ECO:0000313" key="2">
    <source>
        <dbReference type="EMBL" id="KAF5737877.1"/>
    </source>
</evidence>
<dbReference type="InParanoid" id="A0A7J7CUU7"/>
<dbReference type="Proteomes" id="UP000593562">
    <property type="component" value="Unassembled WGS sequence"/>
</dbReference>
<protein>
    <submittedName>
        <fullName evidence="2">Uncharacterized protein</fullName>
    </submittedName>
</protein>
<evidence type="ECO:0000256" key="1">
    <source>
        <dbReference type="SAM" id="MobiDB-lite"/>
    </source>
</evidence>
<dbReference type="EMBL" id="JAAARO010000013">
    <property type="protein sequence ID" value="KAF5737877.1"/>
    <property type="molecule type" value="Genomic_DNA"/>
</dbReference>
<feature type="compositionally biased region" description="Acidic residues" evidence="1">
    <location>
        <begin position="50"/>
        <end position="62"/>
    </location>
</feature>
<comment type="caution">
    <text evidence="2">The sequence shown here is derived from an EMBL/GenBank/DDBJ whole genome shotgun (WGS) entry which is preliminary data.</text>
</comment>
<proteinExistence type="predicted"/>
<feature type="compositionally biased region" description="Polar residues" evidence="1">
    <location>
        <begin position="31"/>
        <end position="45"/>
    </location>
</feature>
<reference evidence="2 3" key="1">
    <citation type="journal article" date="2020" name="Nat. Commun.">
        <title>Genome of Tripterygium wilfordii and identification of cytochrome P450 involved in triptolide biosynthesis.</title>
        <authorList>
            <person name="Tu L."/>
            <person name="Su P."/>
            <person name="Zhang Z."/>
            <person name="Gao L."/>
            <person name="Wang J."/>
            <person name="Hu T."/>
            <person name="Zhou J."/>
            <person name="Zhang Y."/>
            <person name="Zhao Y."/>
            <person name="Liu Y."/>
            <person name="Song Y."/>
            <person name="Tong Y."/>
            <person name="Lu Y."/>
            <person name="Yang J."/>
            <person name="Xu C."/>
            <person name="Jia M."/>
            <person name="Peters R.J."/>
            <person name="Huang L."/>
            <person name="Gao W."/>
        </authorList>
    </citation>
    <scope>NUCLEOTIDE SEQUENCE [LARGE SCALE GENOMIC DNA]</scope>
    <source>
        <strain evidence="3">cv. XIE 37</strain>
        <tissue evidence="2">Leaf</tissue>
    </source>
</reference>
<organism evidence="2 3">
    <name type="scientific">Tripterygium wilfordii</name>
    <name type="common">Thunder God vine</name>
    <dbReference type="NCBI Taxonomy" id="458696"/>
    <lineage>
        <taxon>Eukaryota</taxon>
        <taxon>Viridiplantae</taxon>
        <taxon>Streptophyta</taxon>
        <taxon>Embryophyta</taxon>
        <taxon>Tracheophyta</taxon>
        <taxon>Spermatophyta</taxon>
        <taxon>Magnoliopsida</taxon>
        <taxon>eudicotyledons</taxon>
        <taxon>Gunneridae</taxon>
        <taxon>Pentapetalae</taxon>
        <taxon>rosids</taxon>
        <taxon>fabids</taxon>
        <taxon>Celastrales</taxon>
        <taxon>Celastraceae</taxon>
        <taxon>Tripterygium</taxon>
    </lineage>
</organism>
<accession>A0A7J7CUU7</accession>
<dbReference type="AlphaFoldDB" id="A0A7J7CUU7"/>
<gene>
    <name evidence="2" type="ORF">HS088_TW13G00768</name>
</gene>
<feature type="region of interest" description="Disordered" evidence="1">
    <location>
        <begin position="27"/>
        <end position="62"/>
    </location>
</feature>
<evidence type="ECO:0000313" key="3">
    <source>
        <dbReference type="Proteomes" id="UP000593562"/>
    </source>
</evidence>
<sequence length="88" mass="10228">MLVLSLCSQQEQRSCLIEPKMVMRKKRATRVTPTQIEDYTSSDSGHGSEKEEEFLPEDTSSADDEELIAAREKIMSYRRGWRVKVFAW</sequence>
<keyword evidence="3" id="KW-1185">Reference proteome</keyword>
<name>A0A7J7CUU7_TRIWF</name>